<keyword evidence="2 3" id="KW-0186">Copper</keyword>
<keyword evidence="3" id="KW-0479">Metal-binding</keyword>
<accession>A0A176TBA6</accession>
<reference evidence="6 7" key="1">
    <citation type="submission" date="2016-02" db="EMBL/GenBank/DDBJ databases">
        <title>Draft genome sequence of Polaribacter atrinae KACC17473.</title>
        <authorList>
            <person name="Shin S.-K."/>
            <person name="Yi H."/>
        </authorList>
    </citation>
    <scope>NUCLEOTIDE SEQUENCE [LARGE SCALE GENOMIC DNA]</scope>
    <source>
        <strain evidence="6 7">KACC 17473</strain>
    </source>
</reference>
<keyword evidence="4" id="KW-1015">Disulfide bond</keyword>
<evidence type="ECO:0000256" key="3">
    <source>
        <dbReference type="PIRSR" id="PIRSR603782-1"/>
    </source>
</evidence>
<dbReference type="PROSITE" id="PS51352">
    <property type="entry name" value="THIOREDOXIN_2"/>
    <property type="match status" value="1"/>
</dbReference>
<dbReference type="CDD" id="cd02968">
    <property type="entry name" value="SCO"/>
    <property type="match status" value="1"/>
</dbReference>
<evidence type="ECO:0000313" key="7">
    <source>
        <dbReference type="Proteomes" id="UP000076923"/>
    </source>
</evidence>
<dbReference type="AlphaFoldDB" id="A0A176TBA6"/>
<keyword evidence="7" id="KW-1185">Reference proteome</keyword>
<dbReference type="GO" id="GO:0046872">
    <property type="term" value="F:metal ion binding"/>
    <property type="evidence" value="ECO:0007669"/>
    <property type="project" value="UniProtKB-KW"/>
</dbReference>
<feature type="binding site" evidence="3">
    <location>
        <position position="86"/>
    </location>
    <ligand>
        <name>Cu cation</name>
        <dbReference type="ChEBI" id="CHEBI:23378"/>
    </ligand>
</feature>
<dbReference type="Gene3D" id="3.40.30.10">
    <property type="entry name" value="Glutaredoxin"/>
    <property type="match status" value="1"/>
</dbReference>
<feature type="binding site" evidence="3">
    <location>
        <position position="90"/>
    </location>
    <ligand>
        <name>Cu cation</name>
        <dbReference type="ChEBI" id="CHEBI:23378"/>
    </ligand>
</feature>
<name>A0A176TBA6_9FLAO</name>
<dbReference type="Pfam" id="PF02630">
    <property type="entry name" value="SCO1-SenC"/>
    <property type="match status" value="1"/>
</dbReference>
<comment type="similarity">
    <text evidence="1">Belongs to the SCO1/2 family.</text>
</comment>
<feature type="binding site" evidence="3">
    <location>
        <position position="176"/>
    </location>
    <ligand>
        <name>Cu cation</name>
        <dbReference type="ChEBI" id="CHEBI:23378"/>
    </ligand>
</feature>
<dbReference type="InterPro" id="IPR003782">
    <property type="entry name" value="SCO1/SenC"/>
</dbReference>
<dbReference type="STRING" id="1333662.LPB303_09335"/>
<dbReference type="InterPro" id="IPR036249">
    <property type="entry name" value="Thioredoxin-like_sf"/>
</dbReference>
<comment type="caution">
    <text evidence="6">The sequence shown here is derived from an EMBL/GenBank/DDBJ whole genome shotgun (WGS) entry which is preliminary data.</text>
</comment>
<feature type="domain" description="Thioredoxin" evidence="5">
    <location>
        <begin position="48"/>
        <end position="213"/>
    </location>
</feature>
<organism evidence="6 7">
    <name type="scientific">Polaribacter atrinae</name>
    <dbReference type="NCBI Taxonomy" id="1333662"/>
    <lineage>
        <taxon>Bacteria</taxon>
        <taxon>Pseudomonadati</taxon>
        <taxon>Bacteroidota</taxon>
        <taxon>Flavobacteriia</taxon>
        <taxon>Flavobacteriales</taxon>
        <taxon>Flavobacteriaceae</taxon>
    </lineage>
</organism>
<dbReference type="Proteomes" id="UP000076923">
    <property type="component" value="Unassembled WGS sequence"/>
</dbReference>
<gene>
    <name evidence="6" type="ORF">LPB303_09335</name>
</gene>
<feature type="disulfide bond" description="Redox-active" evidence="4">
    <location>
        <begin position="86"/>
        <end position="90"/>
    </location>
</feature>
<evidence type="ECO:0000256" key="1">
    <source>
        <dbReference type="ARBA" id="ARBA00010996"/>
    </source>
</evidence>
<evidence type="ECO:0000256" key="4">
    <source>
        <dbReference type="PIRSR" id="PIRSR603782-2"/>
    </source>
</evidence>
<dbReference type="EMBL" id="LVWE01000032">
    <property type="protein sequence ID" value="OAD45198.1"/>
    <property type="molecule type" value="Genomic_DNA"/>
</dbReference>
<evidence type="ECO:0000313" key="6">
    <source>
        <dbReference type="EMBL" id="OAD45198.1"/>
    </source>
</evidence>
<dbReference type="SUPFAM" id="SSF52833">
    <property type="entry name" value="Thioredoxin-like"/>
    <property type="match status" value="1"/>
</dbReference>
<protein>
    <submittedName>
        <fullName evidence="6">Electron transporter</fullName>
    </submittedName>
</protein>
<dbReference type="InterPro" id="IPR013766">
    <property type="entry name" value="Thioredoxin_domain"/>
</dbReference>
<dbReference type="PANTHER" id="PTHR12151:SF25">
    <property type="entry name" value="LINALOOL DEHYDRATASE_ISOMERASE DOMAIN-CONTAINING PROTEIN"/>
    <property type="match status" value="1"/>
</dbReference>
<evidence type="ECO:0000259" key="5">
    <source>
        <dbReference type="PROSITE" id="PS51352"/>
    </source>
</evidence>
<proteinExistence type="inferred from homology"/>
<sequence length="215" mass="25233">MKIKSIFLLIIICISCKKEADIDKSKTLPFYNSEDFTPEWISPSDLKYKEIHTIAPFEFTNQNGEKITNKDFEGKIYIADFFFTTCPSICTILAKNMGAIQELYKEDNDIMLLSHSVMPWVDSVEKIKEYATEKKAIHNKWHLVTGDREEIYNIARTSYFADEDFKKTKDESEFIHTENFVLIDKKGRIRGVYNGTLSLEVQRLKRHIEILRREN</sequence>
<evidence type="ECO:0000256" key="2">
    <source>
        <dbReference type="ARBA" id="ARBA00023008"/>
    </source>
</evidence>
<dbReference type="PANTHER" id="PTHR12151">
    <property type="entry name" value="ELECTRON TRANSPORT PROTIN SCO1/SENC FAMILY MEMBER"/>
    <property type="match status" value="1"/>
</dbReference>